<evidence type="ECO:0000313" key="2">
    <source>
        <dbReference type="Proteomes" id="UP000823842"/>
    </source>
</evidence>
<gene>
    <name evidence="1" type="ORF">IAA06_13565</name>
</gene>
<protein>
    <submittedName>
        <fullName evidence="1">Uncharacterized protein</fullName>
    </submittedName>
</protein>
<name>A0A9D2LV34_9FIRM</name>
<evidence type="ECO:0000313" key="1">
    <source>
        <dbReference type="EMBL" id="HJB29798.1"/>
    </source>
</evidence>
<comment type="caution">
    <text evidence="1">The sequence shown here is derived from an EMBL/GenBank/DDBJ whole genome shotgun (WGS) entry which is preliminary data.</text>
</comment>
<dbReference type="Pfam" id="PF24591">
    <property type="entry name" value="Phage_YunG-like"/>
    <property type="match status" value="1"/>
</dbReference>
<proteinExistence type="predicted"/>
<reference evidence="1" key="2">
    <citation type="submission" date="2021-04" db="EMBL/GenBank/DDBJ databases">
        <authorList>
            <person name="Gilroy R."/>
        </authorList>
    </citation>
    <scope>NUCLEOTIDE SEQUENCE</scope>
    <source>
        <strain evidence="1">ChiSjej1B19-5720</strain>
    </source>
</reference>
<dbReference type="InterPro" id="IPR056239">
    <property type="entry name" value="Phage_YunG-like"/>
</dbReference>
<reference evidence="1" key="1">
    <citation type="journal article" date="2021" name="PeerJ">
        <title>Extensive microbial diversity within the chicken gut microbiome revealed by metagenomics and culture.</title>
        <authorList>
            <person name="Gilroy R."/>
            <person name="Ravi A."/>
            <person name="Getino M."/>
            <person name="Pursley I."/>
            <person name="Horton D.L."/>
            <person name="Alikhan N.F."/>
            <person name="Baker D."/>
            <person name="Gharbi K."/>
            <person name="Hall N."/>
            <person name="Watson M."/>
            <person name="Adriaenssens E.M."/>
            <person name="Foster-Nyarko E."/>
            <person name="Jarju S."/>
            <person name="Secka A."/>
            <person name="Antonio M."/>
            <person name="Oren A."/>
            <person name="Chaudhuri R.R."/>
            <person name="La Ragione R."/>
            <person name="Hildebrand F."/>
            <person name="Pallen M.J."/>
        </authorList>
    </citation>
    <scope>NUCLEOTIDE SEQUENCE</scope>
    <source>
        <strain evidence="1">ChiSjej1B19-5720</strain>
    </source>
</reference>
<dbReference type="EMBL" id="DWYZ01000256">
    <property type="protein sequence ID" value="HJB29798.1"/>
    <property type="molecule type" value="Genomic_DNA"/>
</dbReference>
<dbReference type="Proteomes" id="UP000823842">
    <property type="component" value="Unassembled WGS sequence"/>
</dbReference>
<sequence length="117" mass="13634">MGLRGMNENKIIYEKLINGIKYYYKGKDIFQMFLHGGCYWLALTLHKYIPDSAIVFNQKMQHCACLFNQGVYDIRGRIHSGGFVIAGKEDMKYMKKHFVPYFDTKGLGCYLNELMKA</sequence>
<organism evidence="1 2">
    <name type="scientific">Candidatus Blautia faecavium</name>
    <dbReference type="NCBI Taxonomy" id="2838487"/>
    <lineage>
        <taxon>Bacteria</taxon>
        <taxon>Bacillati</taxon>
        <taxon>Bacillota</taxon>
        <taxon>Clostridia</taxon>
        <taxon>Lachnospirales</taxon>
        <taxon>Lachnospiraceae</taxon>
        <taxon>Blautia</taxon>
    </lineage>
</organism>
<accession>A0A9D2LV34</accession>
<dbReference type="AlphaFoldDB" id="A0A9D2LV34"/>